<evidence type="ECO:0000256" key="1">
    <source>
        <dbReference type="SAM" id="Phobius"/>
    </source>
</evidence>
<keyword evidence="1" id="KW-0812">Transmembrane</keyword>
<keyword evidence="1" id="KW-0472">Membrane</keyword>
<comment type="caution">
    <text evidence="2">The sequence shown here is derived from an EMBL/GenBank/DDBJ whole genome shotgun (WGS) entry which is preliminary data.</text>
</comment>
<dbReference type="RefSeq" id="WP_054997451.1">
    <property type="nucleotide sequence ID" value="NZ_LJRO01000142.1"/>
</dbReference>
<evidence type="ECO:0000313" key="2">
    <source>
        <dbReference type="EMBL" id="KPZ03426.1"/>
    </source>
</evidence>
<proteinExistence type="predicted"/>
<protein>
    <submittedName>
        <fullName evidence="2">Uncharacterized protein</fullName>
    </submittedName>
</protein>
<gene>
    <name evidence="2" type="ORF">ALO43_200155</name>
</gene>
<feature type="transmembrane region" description="Helical" evidence="1">
    <location>
        <begin position="34"/>
        <end position="56"/>
    </location>
</feature>
<dbReference type="Proteomes" id="UP000050523">
    <property type="component" value="Unassembled WGS sequence"/>
</dbReference>
<dbReference type="EMBL" id="LJRO01000142">
    <property type="protein sequence ID" value="KPZ03426.1"/>
    <property type="molecule type" value="Genomic_DNA"/>
</dbReference>
<dbReference type="AlphaFoldDB" id="A0AA40TVP8"/>
<keyword evidence="1" id="KW-1133">Transmembrane helix</keyword>
<reference evidence="2 3" key="1">
    <citation type="submission" date="2015-09" db="EMBL/GenBank/DDBJ databases">
        <title>Genome announcement of multiple Pseudomonas syringae strains.</title>
        <authorList>
            <person name="Thakur S."/>
            <person name="Wang P.W."/>
            <person name="Gong Y."/>
            <person name="Weir B.S."/>
            <person name="Guttman D.S."/>
        </authorList>
    </citation>
    <scope>NUCLEOTIDE SEQUENCE [LARGE SCALE GENOMIC DNA]</scope>
    <source>
        <strain evidence="2 3">ICMP9151</strain>
    </source>
</reference>
<name>A0AA40TVP8_9PSED</name>
<sequence length="78" mass="8335">MKLAIAQIIAVLASIAFGEAWQNTGDVAYIEAGILALGLAFVLMLATSGLEIVEWLRERSLSQGKRSLGCTQSRGKRA</sequence>
<organism evidence="2 3">
    <name type="scientific">Pseudomonas tremae</name>
    <dbReference type="NCBI Taxonomy" id="200454"/>
    <lineage>
        <taxon>Bacteria</taxon>
        <taxon>Pseudomonadati</taxon>
        <taxon>Pseudomonadota</taxon>
        <taxon>Gammaproteobacteria</taxon>
        <taxon>Pseudomonadales</taxon>
        <taxon>Pseudomonadaceae</taxon>
        <taxon>Pseudomonas</taxon>
    </lineage>
</organism>
<evidence type="ECO:0000313" key="3">
    <source>
        <dbReference type="Proteomes" id="UP000050523"/>
    </source>
</evidence>
<accession>A0AA40TVP8</accession>